<evidence type="ECO:0000256" key="1">
    <source>
        <dbReference type="ARBA" id="ARBA00023015"/>
    </source>
</evidence>
<evidence type="ECO:0000313" key="5">
    <source>
        <dbReference type="EMBL" id="GLR71961.1"/>
    </source>
</evidence>
<protein>
    <recommendedName>
        <fullName evidence="4">HTH araC/xylS-type domain-containing protein</fullName>
    </recommendedName>
</protein>
<dbReference type="InterPro" id="IPR009057">
    <property type="entry name" value="Homeodomain-like_sf"/>
</dbReference>
<sequence length="193" mass="21569">MIVPDGCRDIILIQDIEGSSSCFISSLASSTYDVKITAGVQFHGFRLTPGTTINEASFRAFIENNPSLDKIDKTWLEHFCSMKSSVHEALEGVRSDLDSIGIISRNLGVSVRTLQRHIKSETGMSPQFWRSLVRARRCARTLEEQPSLAEAALRSGYSDQSHMTRELQRWFNCTPSALKSGCLQTEINFSGYD</sequence>
<proteinExistence type="predicted"/>
<dbReference type="Pfam" id="PF12833">
    <property type="entry name" value="HTH_18"/>
    <property type="match status" value="1"/>
</dbReference>
<dbReference type="SMART" id="SM00342">
    <property type="entry name" value="HTH_ARAC"/>
    <property type="match status" value="1"/>
</dbReference>
<dbReference type="PANTHER" id="PTHR46796">
    <property type="entry name" value="HTH-TYPE TRANSCRIPTIONAL ACTIVATOR RHAS-RELATED"/>
    <property type="match status" value="1"/>
</dbReference>
<evidence type="ECO:0000313" key="6">
    <source>
        <dbReference type="Proteomes" id="UP001156601"/>
    </source>
</evidence>
<organism evidence="5 6">
    <name type="scientific">Agaribacter marinus</name>
    <dbReference type="NCBI Taxonomy" id="1431249"/>
    <lineage>
        <taxon>Bacteria</taxon>
        <taxon>Pseudomonadati</taxon>
        <taxon>Pseudomonadota</taxon>
        <taxon>Gammaproteobacteria</taxon>
        <taxon>Alteromonadales</taxon>
        <taxon>Alteromonadaceae</taxon>
        <taxon>Agaribacter</taxon>
    </lineage>
</organism>
<keyword evidence="3" id="KW-0804">Transcription</keyword>
<dbReference type="Proteomes" id="UP001156601">
    <property type="component" value="Unassembled WGS sequence"/>
</dbReference>
<dbReference type="PANTHER" id="PTHR46796:SF13">
    <property type="entry name" value="HTH-TYPE TRANSCRIPTIONAL ACTIVATOR RHAS"/>
    <property type="match status" value="1"/>
</dbReference>
<dbReference type="InterPro" id="IPR050204">
    <property type="entry name" value="AraC_XylS_family_regulators"/>
</dbReference>
<accession>A0AA37SY10</accession>
<dbReference type="EMBL" id="BSOT01000006">
    <property type="protein sequence ID" value="GLR71961.1"/>
    <property type="molecule type" value="Genomic_DNA"/>
</dbReference>
<dbReference type="PROSITE" id="PS01124">
    <property type="entry name" value="HTH_ARAC_FAMILY_2"/>
    <property type="match status" value="1"/>
</dbReference>
<name>A0AA37SY10_9ALTE</name>
<keyword evidence="2" id="KW-0238">DNA-binding</keyword>
<gene>
    <name evidence="5" type="ORF">GCM10007852_28690</name>
</gene>
<keyword evidence="6" id="KW-1185">Reference proteome</keyword>
<dbReference type="SUPFAM" id="SSF46689">
    <property type="entry name" value="Homeodomain-like"/>
    <property type="match status" value="1"/>
</dbReference>
<dbReference type="InterPro" id="IPR018060">
    <property type="entry name" value="HTH_AraC"/>
</dbReference>
<evidence type="ECO:0000256" key="3">
    <source>
        <dbReference type="ARBA" id="ARBA00023163"/>
    </source>
</evidence>
<reference evidence="5" key="2">
    <citation type="submission" date="2023-01" db="EMBL/GenBank/DDBJ databases">
        <title>Draft genome sequence of Agaribacter marinus strain NBRC 110023.</title>
        <authorList>
            <person name="Sun Q."/>
            <person name="Mori K."/>
        </authorList>
    </citation>
    <scope>NUCLEOTIDE SEQUENCE</scope>
    <source>
        <strain evidence="5">NBRC 110023</strain>
    </source>
</reference>
<evidence type="ECO:0000259" key="4">
    <source>
        <dbReference type="PROSITE" id="PS01124"/>
    </source>
</evidence>
<keyword evidence="1" id="KW-0805">Transcription regulation</keyword>
<dbReference type="GO" id="GO:0003700">
    <property type="term" value="F:DNA-binding transcription factor activity"/>
    <property type="evidence" value="ECO:0007669"/>
    <property type="project" value="InterPro"/>
</dbReference>
<dbReference type="AlphaFoldDB" id="A0AA37SY10"/>
<evidence type="ECO:0000256" key="2">
    <source>
        <dbReference type="ARBA" id="ARBA00023125"/>
    </source>
</evidence>
<feature type="domain" description="HTH araC/xylS-type" evidence="4">
    <location>
        <begin position="84"/>
        <end position="181"/>
    </location>
</feature>
<reference evidence="5" key="1">
    <citation type="journal article" date="2014" name="Int. J. Syst. Evol. Microbiol.">
        <title>Complete genome sequence of Corynebacterium casei LMG S-19264T (=DSM 44701T), isolated from a smear-ripened cheese.</title>
        <authorList>
            <consortium name="US DOE Joint Genome Institute (JGI-PGF)"/>
            <person name="Walter F."/>
            <person name="Albersmeier A."/>
            <person name="Kalinowski J."/>
            <person name="Ruckert C."/>
        </authorList>
    </citation>
    <scope>NUCLEOTIDE SEQUENCE</scope>
    <source>
        <strain evidence="5">NBRC 110023</strain>
    </source>
</reference>
<dbReference type="Gene3D" id="1.10.10.60">
    <property type="entry name" value="Homeodomain-like"/>
    <property type="match status" value="1"/>
</dbReference>
<dbReference type="GO" id="GO:0043565">
    <property type="term" value="F:sequence-specific DNA binding"/>
    <property type="evidence" value="ECO:0007669"/>
    <property type="project" value="InterPro"/>
</dbReference>
<comment type="caution">
    <text evidence="5">The sequence shown here is derived from an EMBL/GenBank/DDBJ whole genome shotgun (WGS) entry which is preliminary data.</text>
</comment>